<keyword evidence="2" id="KW-0560">Oxidoreductase</keyword>
<evidence type="ECO:0000313" key="3">
    <source>
        <dbReference type="Proteomes" id="UP000186002"/>
    </source>
</evidence>
<dbReference type="CDD" id="cd06587">
    <property type="entry name" value="VOC"/>
    <property type="match status" value="1"/>
</dbReference>
<protein>
    <submittedName>
        <fullName evidence="2">Catechol 2,3-dioxygenase</fullName>
    </submittedName>
</protein>
<evidence type="ECO:0000259" key="1">
    <source>
        <dbReference type="PROSITE" id="PS51819"/>
    </source>
</evidence>
<dbReference type="Pfam" id="PF00903">
    <property type="entry name" value="Glyoxalase"/>
    <property type="match status" value="1"/>
</dbReference>
<dbReference type="InterPro" id="IPR037523">
    <property type="entry name" value="VOC_core"/>
</dbReference>
<dbReference type="AlphaFoldDB" id="A0A1M7NSM4"/>
<dbReference type="PROSITE" id="PS51819">
    <property type="entry name" value="VOC"/>
    <property type="match status" value="1"/>
</dbReference>
<dbReference type="RefSeq" id="WP_073015046.1">
    <property type="nucleotide sequence ID" value="NZ_FRBW01000005.1"/>
</dbReference>
<reference evidence="2 3" key="1">
    <citation type="submission" date="2016-11" db="EMBL/GenBank/DDBJ databases">
        <authorList>
            <person name="Jaros S."/>
            <person name="Januszkiewicz K."/>
            <person name="Wedrychowicz H."/>
        </authorList>
    </citation>
    <scope>NUCLEOTIDE SEQUENCE [LARGE SCALE GENOMIC DNA]</scope>
    <source>
        <strain evidence="2 3">DSM 22153</strain>
    </source>
</reference>
<dbReference type="STRING" id="735517.SAMN05444272_3922"/>
<proteinExistence type="predicted"/>
<keyword evidence="3" id="KW-1185">Reference proteome</keyword>
<name>A0A1M7NSM4_9HYPH</name>
<dbReference type="InterPro" id="IPR029068">
    <property type="entry name" value="Glyas_Bleomycin-R_OHBP_Dase"/>
</dbReference>
<dbReference type="SUPFAM" id="SSF54593">
    <property type="entry name" value="Glyoxalase/Bleomycin resistance protein/Dihydroxybiphenyl dioxygenase"/>
    <property type="match status" value="1"/>
</dbReference>
<dbReference type="EMBL" id="FRBW01000005">
    <property type="protein sequence ID" value="SHN06490.1"/>
    <property type="molecule type" value="Genomic_DNA"/>
</dbReference>
<keyword evidence="2" id="KW-0223">Dioxygenase</keyword>
<dbReference type="Proteomes" id="UP000186002">
    <property type="component" value="Unassembled WGS sequence"/>
</dbReference>
<evidence type="ECO:0000313" key="2">
    <source>
        <dbReference type="EMBL" id="SHN06490.1"/>
    </source>
</evidence>
<dbReference type="Gene3D" id="3.10.180.10">
    <property type="entry name" value="2,3-Dihydroxybiphenyl 1,2-Dioxygenase, domain 1"/>
    <property type="match status" value="1"/>
</dbReference>
<gene>
    <name evidence="2" type="ORF">SAMN05444272_3922</name>
</gene>
<dbReference type="InterPro" id="IPR004360">
    <property type="entry name" value="Glyas_Fos-R_dOase_dom"/>
</dbReference>
<feature type="domain" description="VOC" evidence="1">
    <location>
        <begin position="8"/>
        <end position="120"/>
    </location>
</feature>
<sequence>MSLLEGAILEHVAIPCRDIPASVKFYLQLGFAKGFGRMEPPLQQMQLGDRMVELIAVDIGAQGSLSIAHFALRVESASDAWDQLSKEGIHPDGPVRRGGSGAEFFFIQDPDGNRIEILSR</sequence>
<accession>A0A1M7NSM4</accession>
<dbReference type="GO" id="GO:0051213">
    <property type="term" value="F:dioxygenase activity"/>
    <property type="evidence" value="ECO:0007669"/>
    <property type="project" value="UniProtKB-KW"/>
</dbReference>
<organism evidence="2 3">
    <name type="scientific">Roseibium suaedae</name>
    <dbReference type="NCBI Taxonomy" id="735517"/>
    <lineage>
        <taxon>Bacteria</taxon>
        <taxon>Pseudomonadati</taxon>
        <taxon>Pseudomonadota</taxon>
        <taxon>Alphaproteobacteria</taxon>
        <taxon>Hyphomicrobiales</taxon>
        <taxon>Stappiaceae</taxon>
        <taxon>Roseibium</taxon>
    </lineage>
</organism>